<dbReference type="Proteomes" id="UP001060215">
    <property type="component" value="Chromosome 13"/>
</dbReference>
<accession>A0ACC0FMS8</accession>
<comment type="caution">
    <text evidence="1">The sequence shown here is derived from an EMBL/GenBank/DDBJ whole genome shotgun (WGS) entry which is preliminary data.</text>
</comment>
<evidence type="ECO:0000313" key="1">
    <source>
        <dbReference type="EMBL" id="KAI7990118.1"/>
    </source>
</evidence>
<organism evidence="1 2">
    <name type="scientific">Camellia lanceoleosa</name>
    <dbReference type="NCBI Taxonomy" id="1840588"/>
    <lineage>
        <taxon>Eukaryota</taxon>
        <taxon>Viridiplantae</taxon>
        <taxon>Streptophyta</taxon>
        <taxon>Embryophyta</taxon>
        <taxon>Tracheophyta</taxon>
        <taxon>Spermatophyta</taxon>
        <taxon>Magnoliopsida</taxon>
        <taxon>eudicotyledons</taxon>
        <taxon>Gunneridae</taxon>
        <taxon>Pentapetalae</taxon>
        <taxon>asterids</taxon>
        <taxon>Ericales</taxon>
        <taxon>Theaceae</taxon>
        <taxon>Camellia</taxon>
    </lineage>
</organism>
<keyword evidence="2" id="KW-1185">Reference proteome</keyword>
<gene>
    <name evidence="1" type="ORF">LOK49_LG12G02865</name>
</gene>
<evidence type="ECO:0000313" key="2">
    <source>
        <dbReference type="Proteomes" id="UP001060215"/>
    </source>
</evidence>
<proteinExistence type="predicted"/>
<name>A0ACC0FMS8_9ERIC</name>
<sequence>MPTGRSIYNSLCATCINGAYYWLCTVVNDANRYGILSFDMRLEEFREIEVPASTKHKWGSLSLYNGSIGLFFSQTDLTLECIIDIWVMEEEGCWIKLVTVKPFLEVSHPCGFWKEKELFFETRTNELVLFNHETHEIRNLEMYGCGGFWLWAVCYKESLVSLFGQNDEDGRTCYQFSDAVQDFFRKPEPSV</sequence>
<reference evidence="1 2" key="1">
    <citation type="journal article" date="2022" name="Plant J.">
        <title>Chromosome-level genome of Camellia lanceoleosa provides a valuable resource for understanding genome evolution and self-incompatibility.</title>
        <authorList>
            <person name="Gong W."/>
            <person name="Xiao S."/>
            <person name="Wang L."/>
            <person name="Liao Z."/>
            <person name="Chang Y."/>
            <person name="Mo W."/>
            <person name="Hu G."/>
            <person name="Li W."/>
            <person name="Zhao G."/>
            <person name="Zhu H."/>
            <person name="Hu X."/>
            <person name="Ji K."/>
            <person name="Xiang X."/>
            <person name="Song Q."/>
            <person name="Yuan D."/>
            <person name="Jin S."/>
            <person name="Zhang L."/>
        </authorList>
    </citation>
    <scope>NUCLEOTIDE SEQUENCE [LARGE SCALE GENOMIC DNA]</scope>
    <source>
        <strain evidence="1">SQ_2022a</strain>
    </source>
</reference>
<protein>
    <submittedName>
        <fullName evidence="1">F-box/kelch-repeat protein</fullName>
    </submittedName>
</protein>
<dbReference type="EMBL" id="CM045770">
    <property type="protein sequence ID" value="KAI7990118.1"/>
    <property type="molecule type" value="Genomic_DNA"/>
</dbReference>